<evidence type="ECO:0000313" key="2">
    <source>
        <dbReference type="EMBL" id="KAJ8880441.1"/>
    </source>
</evidence>
<dbReference type="Proteomes" id="UP001159363">
    <property type="component" value="Chromosome 5"/>
</dbReference>
<feature type="region of interest" description="Disordered" evidence="1">
    <location>
        <begin position="388"/>
        <end position="410"/>
    </location>
</feature>
<organism evidence="2 3">
    <name type="scientific">Dryococelus australis</name>
    <dbReference type="NCBI Taxonomy" id="614101"/>
    <lineage>
        <taxon>Eukaryota</taxon>
        <taxon>Metazoa</taxon>
        <taxon>Ecdysozoa</taxon>
        <taxon>Arthropoda</taxon>
        <taxon>Hexapoda</taxon>
        <taxon>Insecta</taxon>
        <taxon>Pterygota</taxon>
        <taxon>Neoptera</taxon>
        <taxon>Polyneoptera</taxon>
        <taxon>Phasmatodea</taxon>
        <taxon>Verophasmatodea</taxon>
        <taxon>Anareolatae</taxon>
        <taxon>Phasmatidae</taxon>
        <taxon>Eurycanthinae</taxon>
        <taxon>Dryococelus</taxon>
    </lineage>
</organism>
<proteinExistence type="predicted"/>
<accession>A0ABQ9H808</accession>
<evidence type="ECO:0000256" key="1">
    <source>
        <dbReference type="SAM" id="MobiDB-lite"/>
    </source>
</evidence>
<reference evidence="2 3" key="1">
    <citation type="submission" date="2023-02" db="EMBL/GenBank/DDBJ databases">
        <title>LHISI_Scaffold_Assembly.</title>
        <authorList>
            <person name="Stuart O.P."/>
            <person name="Cleave R."/>
            <person name="Magrath M.J.L."/>
            <person name="Mikheyev A.S."/>
        </authorList>
    </citation>
    <scope>NUCLEOTIDE SEQUENCE [LARGE SCALE GENOMIC DNA]</scope>
    <source>
        <strain evidence="2">Daus_M_001</strain>
        <tissue evidence="2">Leg muscle</tissue>
    </source>
</reference>
<feature type="compositionally biased region" description="Basic and acidic residues" evidence="1">
    <location>
        <begin position="392"/>
        <end position="404"/>
    </location>
</feature>
<dbReference type="EMBL" id="JARBHB010000006">
    <property type="protein sequence ID" value="KAJ8880441.1"/>
    <property type="molecule type" value="Genomic_DNA"/>
</dbReference>
<gene>
    <name evidence="2" type="ORF">PR048_016910</name>
</gene>
<protein>
    <submittedName>
        <fullName evidence="2">Uncharacterized protein</fullName>
    </submittedName>
</protein>
<name>A0ABQ9H808_9NEOP</name>
<comment type="caution">
    <text evidence="2">The sequence shown here is derived from an EMBL/GenBank/DDBJ whole genome shotgun (WGS) entry which is preliminary data.</text>
</comment>
<sequence length="682" mass="76432">MCTPLFPLHPTPTNSLGRTVQVASSALKLPAYLSEADDTFSLKLIQLGKGLSNAPVFGWLWSPMATVLFVLSPRRYSVLARSRGFIISPFSCWAWSLLKPPNDCICDTELSHTIHQLQRYWRASHRTSGGNDRYRGKEKLLSVKQGRTLFLHLYISCAKCVRTISILDDFFRHENQPYPPAISENGDILLSEEDPTLTPVREQQQILWILIVEIHFLSYGGRFVAYLKVNSMIRQRLKTVLSMTPMDMSHLTHCSHEEADTRMLLHAADGAAKECKKILTLPVDTDIMILTTVPHNYLLGCENLWIALGTEKTHNACNELHITTRKAVNHAGMKWTLPISSKTVGCTYKNLNRFKIFVLVEGVKSEEFWAALSIEPMRVKRGECGATPECKSGGKQEIPEETRRPAASSGTILTCEKSRRGPARSRTRLALMEVLFLRPMVQRATCSMVLLKAVHDEVSTLEMNLRKKSQPLHAYILLEALSGIRPVELDSGSIDTIPAAQLVGIEPKTNPLPPPRRQYTAQLHMSSFPTGNCSCQDFLCRGTLPGTKRLLHWRGDRAYCSRELVQPRVTPGTQVRESRVRLTSPDSAASVQTSSRLSMCPAASYKPLPDIAMNSVVTHARQLPGRETALKCLNDQAKSRGGCMLRMLTISLVFKVRGMKQLSRRPAVMTWRFCPFIVSAQD</sequence>
<keyword evidence="3" id="KW-1185">Reference proteome</keyword>
<evidence type="ECO:0000313" key="3">
    <source>
        <dbReference type="Proteomes" id="UP001159363"/>
    </source>
</evidence>